<sequence length="167" mass="17785">MTHTSMLSTVGVRIVGAANCLRRDTACSIDSKRTLPYDGILYCSRFYFDSCTVPTATLSRTETVNTSTQPPLLYWTVLPRSIGNGGTNSGFKQHSTLQPSSNWAVFASCGLMYAMLYHSATVSTIQDADGGGVHAPSSLGSNAVPSSIRIALTSMLSTSPDPTDIHD</sequence>
<gene>
    <name evidence="1" type="ORF">g.32024</name>
</gene>
<organism evidence="1">
    <name type="scientific">Lygus hesperus</name>
    <name type="common">Western plant bug</name>
    <dbReference type="NCBI Taxonomy" id="30085"/>
    <lineage>
        <taxon>Eukaryota</taxon>
        <taxon>Metazoa</taxon>
        <taxon>Ecdysozoa</taxon>
        <taxon>Arthropoda</taxon>
        <taxon>Hexapoda</taxon>
        <taxon>Insecta</taxon>
        <taxon>Pterygota</taxon>
        <taxon>Neoptera</taxon>
        <taxon>Paraneoptera</taxon>
        <taxon>Hemiptera</taxon>
        <taxon>Heteroptera</taxon>
        <taxon>Panheteroptera</taxon>
        <taxon>Cimicomorpha</taxon>
        <taxon>Miridae</taxon>
        <taxon>Mirini</taxon>
        <taxon>Lygus</taxon>
    </lineage>
</organism>
<proteinExistence type="predicted"/>
<name>A0A146KJF3_LYGHE</name>
<dbReference type="AlphaFoldDB" id="A0A146KJF3"/>
<dbReference type="EMBL" id="GDHC01021918">
    <property type="protein sequence ID" value="JAP96710.1"/>
    <property type="molecule type" value="Transcribed_RNA"/>
</dbReference>
<evidence type="ECO:0000313" key="1">
    <source>
        <dbReference type="EMBL" id="JAP96710.1"/>
    </source>
</evidence>
<reference evidence="1" key="1">
    <citation type="journal article" date="2016" name="Gigascience">
        <title>De novo construction of an expanded transcriptome assembly for the western tarnished plant bug, Lygus hesperus.</title>
        <authorList>
            <person name="Tassone E.E."/>
            <person name="Geib S.M."/>
            <person name="Hall B."/>
            <person name="Fabrick J.A."/>
            <person name="Brent C.S."/>
            <person name="Hull J.J."/>
        </authorList>
    </citation>
    <scope>NUCLEOTIDE SEQUENCE</scope>
</reference>
<protein>
    <submittedName>
        <fullName evidence="1">Uncharacterized protein</fullName>
    </submittedName>
</protein>
<accession>A0A146KJF3</accession>